<evidence type="ECO:0000256" key="7">
    <source>
        <dbReference type="SAM" id="SignalP"/>
    </source>
</evidence>
<evidence type="ECO:0000256" key="2">
    <source>
        <dbReference type="ARBA" id="ARBA00022525"/>
    </source>
</evidence>
<evidence type="ECO:0008006" key="14">
    <source>
        <dbReference type="Google" id="ProtNLM"/>
    </source>
</evidence>
<evidence type="ECO:0000313" key="11">
    <source>
        <dbReference type="EMBL" id="KRN11723.1"/>
    </source>
</evidence>
<dbReference type="Proteomes" id="UP000009326">
    <property type="component" value="Unassembled WGS sequence"/>
</dbReference>
<feature type="compositionally biased region" description="Basic and acidic residues" evidence="5">
    <location>
        <begin position="589"/>
        <end position="611"/>
    </location>
</feature>
<dbReference type="PATRIC" id="fig|1423751.3.peg.593"/>
<reference evidence="10 12" key="1">
    <citation type="submission" date="2012-06" db="EMBL/GenBank/DDBJ databases">
        <title>Draft genome sequence of Lactobacillus gigeriorum CRBIP 24.85T, isolated from chicken crop.</title>
        <authorList>
            <person name="Cousin S."/>
            <person name="Ma L."/>
            <person name="Creno S."/>
            <person name="Clermont D."/>
            <person name="Loux V."/>
            <person name="Bizet C."/>
            <person name="Bouchier C."/>
        </authorList>
    </citation>
    <scope>NUCLEOTIDE SEQUENCE [LARGE SCALE GENOMIC DNA]</scope>
    <source>
        <strain evidence="12">CRBIP 24.85T</strain>
        <strain evidence="10">Type strain: CRBIP 24.85</strain>
    </source>
</reference>
<evidence type="ECO:0000256" key="6">
    <source>
        <dbReference type="SAM" id="Phobius"/>
    </source>
</evidence>
<reference evidence="11 13" key="2">
    <citation type="journal article" date="2015" name="Genome Announc.">
        <title>Expanding the biotechnology potential of lactobacilli through comparative genomics of 213 strains and associated genera.</title>
        <authorList>
            <person name="Sun Z."/>
            <person name="Harris H.M."/>
            <person name="McCann A."/>
            <person name="Guo C."/>
            <person name="Argimon S."/>
            <person name="Zhang W."/>
            <person name="Yang X."/>
            <person name="Jeffery I.B."/>
            <person name="Cooney J.C."/>
            <person name="Kagawa T.F."/>
            <person name="Liu W."/>
            <person name="Song Y."/>
            <person name="Salvetti E."/>
            <person name="Wrobel A."/>
            <person name="Rasinkangas P."/>
            <person name="Parkhill J."/>
            <person name="Rea M.C."/>
            <person name="O'Sullivan O."/>
            <person name="Ritari J."/>
            <person name="Douillard F.P."/>
            <person name="Paul Ross R."/>
            <person name="Yang R."/>
            <person name="Briner A.E."/>
            <person name="Felis G.E."/>
            <person name="de Vos W.M."/>
            <person name="Barrangou R."/>
            <person name="Klaenhammer T.R."/>
            <person name="Caufield P.W."/>
            <person name="Cui Y."/>
            <person name="Zhang H."/>
            <person name="O'Toole P.W."/>
        </authorList>
    </citation>
    <scope>NUCLEOTIDE SEQUENCE [LARGE SCALE GENOMIC DNA]</scope>
    <source>
        <strain evidence="11 13">DSM 23908</strain>
    </source>
</reference>
<dbReference type="InterPro" id="IPR005877">
    <property type="entry name" value="YSIRK_signal_dom"/>
</dbReference>
<gene>
    <name evidence="10" type="ORF">BN52_06365</name>
    <name evidence="11" type="ORF">FC38_GL000570</name>
</gene>
<dbReference type="EMBL" id="CAKC01000009">
    <property type="protein sequence ID" value="CCI86292.1"/>
    <property type="molecule type" value="Genomic_DNA"/>
</dbReference>
<evidence type="ECO:0000256" key="4">
    <source>
        <dbReference type="ARBA" id="ARBA00023088"/>
    </source>
</evidence>
<dbReference type="RefSeq" id="WP_008472182.1">
    <property type="nucleotide sequence ID" value="NZ_AYZO01000019.1"/>
</dbReference>
<feature type="domain" description="Gram-positive cocci surface proteins LPxTG" evidence="8">
    <location>
        <begin position="662"/>
        <end position="693"/>
    </location>
</feature>
<keyword evidence="6" id="KW-1133">Transmembrane helix</keyword>
<keyword evidence="13" id="KW-1185">Reference proteome</keyword>
<evidence type="ECO:0000313" key="10">
    <source>
        <dbReference type="EMBL" id="CCI86292.1"/>
    </source>
</evidence>
<keyword evidence="6" id="KW-0812">Transmembrane</keyword>
<dbReference type="EMBL" id="AYZO01000019">
    <property type="protein sequence ID" value="KRN11723.1"/>
    <property type="molecule type" value="Genomic_DNA"/>
</dbReference>
<keyword evidence="6" id="KW-0472">Membrane</keyword>
<evidence type="ECO:0000259" key="9">
    <source>
        <dbReference type="Pfam" id="PF04650"/>
    </source>
</evidence>
<comment type="caution">
    <text evidence="10">The sequence shown here is derived from an EMBL/GenBank/DDBJ whole genome shotgun (WGS) entry which is preliminary data.</text>
</comment>
<evidence type="ECO:0000313" key="13">
    <source>
        <dbReference type="Proteomes" id="UP000051521"/>
    </source>
</evidence>
<dbReference type="InterPro" id="IPR019931">
    <property type="entry name" value="LPXTG_anchor"/>
</dbReference>
<organism evidence="10 12">
    <name type="scientific">Lactobacillus gigeriorum DSM 23908 = CRBIP 24.85</name>
    <dbReference type="NCBI Taxonomy" id="1423751"/>
    <lineage>
        <taxon>Bacteria</taxon>
        <taxon>Bacillati</taxon>
        <taxon>Bacillota</taxon>
        <taxon>Bacilli</taxon>
        <taxon>Lactobacillales</taxon>
        <taxon>Lactobacillaceae</taxon>
        <taxon>Lactobacillus</taxon>
    </lineage>
</organism>
<feature type="region of interest" description="Disordered" evidence="5">
    <location>
        <begin position="541"/>
        <end position="648"/>
    </location>
</feature>
<evidence type="ECO:0000313" key="12">
    <source>
        <dbReference type="Proteomes" id="UP000009326"/>
    </source>
</evidence>
<dbReference type="Pfam" id="PF00746">
    <property type="entry name" value="Gram_pos_anchor"/>
    <property type="match status" value="1"/>
</dbReference>
<feature type="chain" id="PRO_5009961797" description="Gram-positive cocci surface proteins LPxTG domain-containing protein" evidence="7">
    <location>
        <begin position="42"/>
        <end position="706"/>
    </location>
</feature>
<keyword evidence="4" id="KW-0572">Peptidoglycan-anchor</keyword>
<dbReference type="NCBIfam" id="TIGR01168">
    <property type="entry name" value="YSIRK_signal"/>
    <property type="match status" value="1"/>
</dbReference>
<feature type="transmembrane region" description="Helical" evidence="6">
    <location>
        <begin position="679"/>
        <end position="697"/>
    </location>
</feature>
<feature type="region of interest" description="Disordered" evidence="5">
    <location>
        <begin position="79"/>
        <end position="117"/>
    </location>
</feature>
<proteinExistence type="predicted"/>
<feature type="domain" description="YSIRK Gram-positive signal peptide" evidence="9">
    <location>
        <begin position="12"/>
        <end position="34"/>
    </location>
</feature>
<dbReference type="NCBIfam" id="TIGR01167">
    <property type="entry name" value="LPXTG_anchor"/>
    <property type="match status" value="1"/>
</dbReference>
<dbReference type="AlphaFoldDB" id="I7J1G0"/>
<dbReference type="Pfam" id="PF04650">
    <property type="entry name" value="YSIRK_signal"/>
    <property type="match status" value="1"/>
</dbReference>
<evidence type="ECO:0000256" key="5">
    <source>
        <dbReference type="SAM" id="MobiDB-lite"/>
    </source>
</evidence>
<evidence type="ECO:0000259" key="8">
    <source>
        <dbReference type="Pfam" id="PF00746"/>
    </source>
</evidence>
<evidence type="ECO:0000256" key="3">
    <source>
        <dbReference type="ARBA" id="ARBA00022729"/>
    </source>
</evidence>
<evidence type="ECO:0000256" key="1">
    <source>
        <dbReference type="ARBA" id="ARBA00022512"/>
    </source>
</evidence>
<protein>
    <recommendedName>
        <fullName evidence="14">Gram-positive cocci surface proteins LPxTG domain-containing protein</fullName>
    </recommendedName>
</protein>
<name>I7J1G0_9LACO</name>
<keyword evidence="3 7" id="KW-0732">Signal</keyword>
<feature type="compositionally biased region" description="Polar residues" evidence="5">
    <location>
        <begin position="106"/>
        <end position="117"/>
    </location>
</feature>
<feature type="compositionally biased region" description="Low complexity" evidence="5">
    <location>
        <begin position="552"/>
        <end position="582"/>
    </location>
</feature>
<keyword evidence="1" id="KW-0134">Cell wall</keyword>
<accession>I7J1G0</accession>
<feature type="signal peptide" evidence="7">
    <location>
        <begin position="1"/>
        <end position="41"/>
    </location>
</feature>
<keyword evidence="2" id="KW-0964">Secreted</keyword>
<sequence>MNFRNTQNKVINRFSLRKLTVGLASVTLGTFFLMASGQVKADTTNDNGETTTTAKLDTTDKTTSTTNLTEEKIAATTNQQTVAVTPDKPSTDKPYYDGKQVVDTPFYNNPQGTSSDLLENKNHDGKYTIYFTAKDKSGKEYTSSYATSNSGIPYVYLNSLLDKDKDAYDPDTLALHFFYENDSSNDQSINYSIKLPSYTNAFKVGNPEATIIPDSSRKNQVSITSAKNNNYDLSKITATLDNAAASQGDWSRMYFIPVTLTVKGNDRINLSIPYKLVDTNANTKTDDYNDFDILENNQQTGKLIVRTSSYKPLVDADALPAIRTNTGNNNYQYVPDLDGKLSSPETEIVQNDFLNYYYDNPINGALSVDQSTVVGDYSYTYLKLADYEKYLTQHGYTVAFANGKPMDHYFYTLSKSGATLTNPDGSAVDKDGFYFEVVPVILLNQDQTYTTKTAPKAWNPSELVKTVADPTNYQVWDSKSNSALRRDNSKAQLTAGDFKVTVTRNGQVVSPDKDGNYDLSQAGVYTVTYSRDFNGTVISNSGTITVNPVPENNGSSDNSGSNETTTPAEPTTEPTDQTQPATNDNSTTEVEKLTPATKDDQANKNNAKNDETTAETQHLTLRHHDKQTKSVTVVAKTRQSKTNNANEGTVKALADTKANNQVNQTQALPQTGEEHGESLTIAGLIAILFGLLGFSIIDKNDKKKAN</sequence>
<dbReference type="Proteomes" id="UP000051521">
    <property type="component" value="Unassembled WGS sequence"/>
</dbReference>